<evidence type="ECO:0000256" key="7">
    <source>
        <dbReference type="HAMAP-Rule" id="MF_02065"/>
    </source>
</evidence>
<dbReference type="GO" id="GO:0008932">
    <property type="term" value="F:lytic endotransglycosylase activity"/>
    <property type="evidence" value="ECO:0007669"/>
    <property type="project" value="UniProtKB-UniRule"/>
</dbReference>
<keyword evidence="3 7" id="KW-1133">Transmembrane helix</keyword>
<dbReference type="CDD" id="cd08010">
    <property type="entry name" value="MltG_like"/>
    <property type="match status" value="1"/>
</dbReference>
<gene>
    <name evidence="7 9" type="primary">mltG</name>
    <name evidence="9" type="ORF">C7P63_08760</name>
</gene>
<dbReference type="Gene3D" id="3.30.1490.480">
    <property type="entry name" value="Endolytic murein transglycosylase"/>
    <property type="match status" value="1"/>
</dbReference>
<evidence type="ECO:0000256" key="5">
    <source>
        <dbReference type="ARBA" id="ARBA00023239"/>
    </source>
</evidence>
<dbReference type="Proteomes" id="UP000277864">
    <property type="component" value="Unassembled WGS sequence"/>
</dbReference>
<proteinExistence type="inferred from homology"/>
<keyword evidence="4 7" id="KW-0472">Membrane</keyword>
<comment type="similarity">
    <text evidence="7">Belongs to the transglycosylase MltG family.</text>
</comment>
<evidence type="ECO:0000313" key="9">
    <source>
        <dbReference type="EMBL" id="RST88790.1"/>
    </source>
</evidence>
<evidence type="ECO:0000256" key="4">
    <source>
        <dbReference type="ARBA" id="ARBA00023136"/>
    </source>
</evidence>
<dbReference type="HAMAP" id="MF_02065">
    <property type="entry name" value="MltG"/>
    <property type="match status" value="1"/>
</dbReference>
<keyword evidence="6 7" id="KW-0961">Cell wall biogenesis/degradation</keyword>
<sequence>MASLNESLDKQKGSQLDNNKMDTETSSTDSSEVEADNTARNIAAQTRTESRQRESQRRKVQRKKENSMVKKIVTIVVLTIAIMLTILGVSFYRYWQAGLKPLNANNDKLVQVNIPIGTSNKGIGSILEKNNVIKSGFVFTYYVKTENITDFKGGYYQMAPNMTLDEIAEMLQQGGTEEPEALADAKITIPEGSTVEEIARIYGKETKTKPEDFLKVVKSDKFFNKLLASYPELLQSAKEGKQVRYRLEGYLFPATYNYYKDKSVEDMVTQMVAKTNNVISNVSEDIKHADLTVQQVLTLASLVEKEGVTDSDRRKIAQVFFNRLETDMPLQSDISILYAMEEHKVHLSNKDTQIDSPYNLYINKGFGPGPFNNPGSDAIEAVVHPAPNDYLYFLADVKTHKVYFAKTYEEHLALKQKYIDSQK</sequence>
<protein>
    <recommendedName>
        <fullName evidence="7">Endolytic murein transglycosylase</fullName>
        <ecNumber evidence="7">4.2.2.29</ecNumber>
    </recommendedName>
    <alternativeName>
        <fullName evidence="7">Peptidoglycan lytic transglycosylase</fullName>
    </alternativeName>
    <alternativeName>
        <fullName evidence="7">Peptidoglycan polymerization terminase</fullName>
    </alternativeName>
</protein>
<organism evidence="9 10">
    <name type="scientific">Vagococcus humatus</name>
    <dbReference type="NCBI Taxonomy" id="1889241"/>
    <lineage>
        <taxon>Bacteria</taxon>
        <taxon>Bacillati</taxon>
        <taxon>Bacillota</taxon>
        <taxon>Bacilli</taxon>
        <taxon>Lactobacillales</taxon>
        <taxon>Enterococcaceae</taxon>
        <taxon>Vagococcus</taxon>
    </lineage>
</organism>
<keyword evidence="5 7" id="KW-0456">Lyase</keyword>
<comment type="function">
    <text evidence="7">Functions as a peptidoglycan terminase that cleaves nascent peptidoglycan strands endolytically to terminate their elongation.</text>
</comment>
<evidence type="ECO:0000256" key="6">
    <source>
        <dbReference type="ARBA" id="ARBA00023316"/>
    </source>
</evidence>
<dbReference type="NCBIfam" id="TIGR00247">
    <property type="entry name" value="endolytic transglycosylase MltG"/>
    <property type="match status" value="1"/>
</dbReference>
<keyword evidence="10" id="KW-1185">Reference proteome</keyword>
<dbReference type="GO" id="GO:0071555">
    <property type="term" value="P:cell wall organization"/>
    <property type="evidence" value="ECO:0007669"/>
    <property type="project" value="UniProtKB-KW"/>
</dbReference>
<evidence type="ECO:0000256" key="1">
    <source>
        <dbReference type="ARBA" id="ARBA00022475"/>
    </source>
</evidence>
<dbReference type="OrthoDB" id="9814591at2"/>
<dbReference type="PANTHER" id="PTHR30518:SF2">
    <property type="entry name" value="ENDOLYTIC MUREIN TRANSGLYCOSYLASE"/>
    <property type="match status" value="1"/>
</dbReference>
<feature type="compositionally biased region" description="Basic and acidic residues" evidence="8">
    <location>
        <begin position="48"/>
        <end position="63"/>
    </location>
</feature>
<keyword evidence="1 7" id="KW-1003">Cell membrane</keyword>
<feature type="transmembrane region" description="Helical" evidence="7">
    <location>
        <begin position="72"/>
        <end position="95"/>
    </location>
</feature>
<dbReference type="GO" id="GO:0005886">
    <property type="term" value="C:plasma membrane"/>
    <property type="evidence" value="ECO:0007669"/>
    <property type="project" value="UniProtKB-SubCell"/>
</dbReference>
<dbReference type="AlphaFoldDB" id="A0A429Z525"/>
<evidence type="ECO:0000313" key="10">
    <source>
        <dbReference type="Proteomes" id="UP000277864"/>
    </source>
</evidence>
<comment type="subcellular location">
    <subcellularLocation>
        <location evidence="7">Cell membrane</location>
        <topology evidence="7">Single-pass membrane protein</topology>
    </subcellularLocation>
</comment>
<dbReference type="Pfam" id="PF02618">
    <property type="entry name" value="YceG"/>
    <property type="match status" value="1"/>
</dbReference>
<reference evidence="9 10" key="1">
    <citation type="submission" date="2018-03" db="EMBL/GenBank/DDBJ databases">
        <authorList>
            <person name="Gulvik C.A."/>
        </authorList>
    </citation>
    <scope>NUCLEOTIDE SEQUENCE [LARGE SCALE GENOMIC DNA]</scope>
    <source>
        <strain evidence="9 10">JCM 31581</strain>
    </source>
</reference>
<name>A0A429Z525_9ENTE</name>
<dbReference type="GO" id="GO:0009252">
    <property type="term" value="P:peptidoglycan biosynthetic process"/>
    <property type="evidence" value="ECO:0007669"/>
    <property type="project" value="UniProtKB-UniRule"/>
</dbReference>
<evidence type="ECO:0000256" key="2">
    <source>
        <dbReference type="ARBA" id="ARBA00022692"/>
    </source>
</evidence>
<keyword evidence="2 7" id="KW-0812">Transmembrane</keyword>
<accession>A0A429Z525</accession>
<comment type="catalytic activity">
    <reaction evidence="7">
        <text>a peptidoglycan chain = a peptidoglycan chain with N-acetyl-1,6-anhydromuramyl-[peptide] at the reducing end + a peptidoglycan chain with N-acetylglucosamine at the non-reducing end.</text>
        <dbReference type="EC" id="4.2.2.29"/>
    </reaction>
</comment>
<comment type="caution">
    <text evidence="9">The sequence shown here is derived from an EMBL/GenBank/DDBJ whole genome shotgun (WGS) entry which is preliminary data.</text>
</comment>
<evidence type="ECO:0000256" key="8">
    <source>
        <dbReference type="SAM" id="MobiDB-lite"/>
    </source>
</evidence>
<dbReference type="InterPro" id="IPR003770">
    <property type="entry name" value="MLTG-like"/>
</dbReference>
<dbReference type="PANTHER" id="PTHR30518">
    <property type="entry name" value="ENDOLYTIC MUREIN TRANSGLYCOSYLASE"/>
    <property type="match status" value="1"/>
</dbReference>
<feature type="site" description="Important for catalytic activity" evidence="7">
    <location>
        <position position="306"/>
    </location>
</feature>
<feature type="region of interest" description="Disordered" evidence="8">
    <location>
        <begin position="1"/>
        <end position="63"/>
    </location>
</feature>
<dbReference type="EC" id="4.2.2.29" evidence="7"/>
<dbReference type="EMBL" id="PXZH01000006">
    <property type="protein sequence ID" value="RST88790.1"/>
    <property type="molecule type" value="Genomic_DNA"/>
</dbReference>
<evidence type="ECO:0000256" key="3">
    <source>
        <dbReference type="ARBA" id="ARBA00022989"/>
    </source>
</evidence>